<dbReference type="RefSeq" id="WP_279295716.1">
    <property type="nucleotide sequence ID" value="NZ_JAOTIF010000001.1"/>
</dbReference>
<feature type="transmembrane region" description="Helical" evidence="1">
    <location>
        <begin position="34"/>
        <end position="52"/>
    </location>
</feature>
<name>A0A9X3BGS4_9BACT</name>
<dbReference type="EMBL" id="JAOTIF010000001">
    <property type="protein sequence ID" value="MCU7548272.1"/>
    <property type="molecule type" value="Genomic_DNA"/>
</dbReference>
<keyword evidence="1" id="KW-1133">Transmembrane helix</keyword>
<keyword evidence="3" id="KW-1185">Reference proteome</keyword>
<protein>
    <recommendedName>
        <fullName evidence="4">O-antigen ligase domain-containing protein</fullName>
    </recommendedName>
</protein>
<keyword evidence="1" id="KW-0812">Transmembrane</keyword>
<feature type="transmembrane region" description="Helical" evidence="1">
    <location>
        <begin position="85"/>
        <end position="107"/>
    </location>
</feature>
<gene>
    <name evidence="2" type="ORF">OCK74_04060</name>
</gene>
<feature type="transmembrane region" description="Helical" evidence="1">
    <location>
        <begin position="198"/>
        <end position="218"/>
    </location>
</feature>
<evidence type="ECO:0000313" key="3">
    <source>
        <dbReference type="Proteomes" id="UP001155483"/>
    </source>
</evidence>
<feature type="transmembrane region" description="Helical" evidence="1">
    <location>
        <begin position="127"/>
        <end position="147"/>
    </location>
</feature>
<dbReference type="Proteomes" id="UP001155483">
    <property type="component" value="Unassembled WGS sequence"/>
</dbReference>
<feature type="transmembrane region" description="Helical" evidence="1">
    <location>
        <begin position="159"/>
        <end position="192"/>
    </location>
</feature>
<reference evidence="2" key="2">
    <citation type="submission" date="2023-04" db="EMBL/GenBank/DDBJ databases">
        <title>Paracnuella aquatica gen. nov., sp. nov., a member of the family Chitinophagaceae isolated from a hot spring.</title>
        <authorList>
            <person name="Wang C."/>
        </authorList>
    </citation>
    <scope>NUCLEOTIDE SEQUENCE</scope>
    <source>
        <strain evidence="2">LB-8</strain>
    </source>
</reference>
<reference evidence="2" key="1">
    <citation type="submission" date="2022-09" db="EMBL/GenBank/DDBJ databases">
        <authorList>
            <person name="Yuan C."/>
            <person name="Ke Z."/>
        </authorList>
    </citation>
    <scope>NUCLEOTIDE SEQUENCE</scope>
    <source>
        <strain evidence="2">LB-8</strain>
    </source>
</reference>
<keyword evidence="1" id="KW-0472">Membrane</keyword>
<evidence type="ECO:0000256" key="1">
    <source>
        <dbReference type="SAM" id="Phobius"/>
    </source>
</evidence>
<dbReference type="AlphaFoldDB" id="A0A9X3BGS4"/>
<evidence type="ECO:0000313" key="2">
    <source>
        <dbReference type="EMBL" id="MCU7548272.1"/>
    </source>
</evidence>
<accession>A0A9X3BGS4</accession>
<comment type="caution">
    <text evidence="2">The sequence shown here is derived from an EMBL/GenBank/DDBJ whole genome shotgun (WGS) entry which is preliminary data.</text>
</comment>
<organism evidence="2 3">
    <name type="scientific">Paraflavisolibacter caeni</name>
    <dbReference type="NCBI Taxonomy" id="2982496"/>
    <lineage>
        <taxon>Bacteria</taxon>
        <taxon>Pseudomonadati</taxon>
        <taxon>Bacteroidota</taxon>
        <taxon>Chitinophagia</taxon>
        <taxon>Chitinophagales</taxon>
        <taxon>Chitinophagaceae</taxon>
        <taxon>Paraflavisolibacter</taxon>
    </lineage>
</organism>
<proteinExistence type="predicted"/>
<sequence length="382" mass="45124">MSKLLEVFVLMCLSLIVLYDNFILKRTQIFKANVFFFMLIPLLSAYGALIFHDQPLKLSLIISRVNLYWLFYFVLLIFDIPSERIIKMMLIVGLVWASLTIIQQVTYPISYFYSREDSDEYSIYRGGVYRFMIYGQQYGAFFMFYYFYQYLTKKNSNYLFYVLFAMAGFYCYGTRQFALAALACLFIAIFLVRGKAQLSAVMIILIAVPVLVMLKDVLFAQYIDMTREQLKYGDDVRQLAARFFLNEYWPDHWTAKITGNGTPHIYSRYGQEMEIIRLYNHFYRSDVGIIGAFNEFGILYVLNIVFVNIKGLKNKYFTNDSKFLKLLSYYSIILLITSQYYSKGLGIPFYCLVFYLIEKSYKEKKEVPEEVEENEEELEFAI</sequence>
<feature type="transmembrane region" description="Helical" evidence="1">
    <location>
        <begin position="58"/>
        <end position="78"/>
    </location>
</feature>
<evidence type="ECO:0008006" key="4">
    <source>
        <dbReference type="Google" id="ProtNLM"/>
    </source>
</evidence>
<feature type="transmembrane region" description="Helical" evidence="1">
    <location>
        <begin position="287"/>
        <end position="309"/>
    </location>
</feature>
<feature type="transmembrane region" description="Helical" evidence="1">
    <location>
        <begin position="329"/>
        <end position="357"/>
    </location>
</feature>
<feature type="transmembrane region" description="Helical" evidence="1">
    <location>
        <begin position="6"/>
        <end position="22"/>
    </location>
</feature>